<keyword evidence="4" id="KW-0479">Metal-binding</keyword>
<feature type="domain" description="Cupin type-1" evidence="7">
    <location>
        <begin position="88"/>
        <end position="226"/>
    </location>
</feature>
<evidence type="ECO:0000256" key="1">
    <source>
        <dbReference type="ARBA" id="ARBA00004613"/>
    </source>
</evidence>
<dbReference type="EMBL" id="JAPDRK010000002">
    <property type="protein sequence ID" value="KAJ9615883.1"/>
    <property type="molecule type" value="Genomic_DNA"/>
</dbReference>
<dbReference type="InterPro" id="IPR006045">
    <property type="entry name" value="Cupin_1"/>
</dbReference>
<feature type="chain" id="PRO_5041420746" description="Cupin type-1 domain-containing protein" evidence="6">
    <location>
        <begin position="18"/>
        <end position="277"/>
    </location>
</feature>
<evidence type="ECO:0000256" key="6">
    <source>
        <dbReference type="SAM" id="SignalP"/>
    </source>
</evidence>
<keyword evidence="5" id="KW-0464">Manganese</keyword>
<comment type="similarity">
    <text evidence="2">Belongs to the germin family.</text>
</comment>
<dbReference type="AlphaFoldDB" id="A0AA38XMX6"/>
<keyword evidence="9" id="KW-1185">Reference proteome</keyword>
<dbReference type="GO" id="GO:0005576">
    <property type="term" value="C:extracellular region"/>
    <property type="evidence" value="ECO:0007669"/>
    <property type="project" value="UniProtKB-SubCell"/>
</dbReference>
<name>A0AA38XMX6_9EURO</name>
<evidence type="ECO:0000259" key="7">
    <source>
        <dbReference type="SMART" id="SM00835"/>
    </source>
</evidence>
<keyword evidence="6" id="KW-0732">Signal</keyword>
<keyword evidence="3" id="KW-0964">Secreted</keyword>
<evidence type="ECO:0000256" key="5">
    <source>
        <dbReference type="ARBA" id="ARBA00023211"/>
    </source>
</evidence>
<proteinExistence type="inferred from homology"/>
<evidence type="ECO:0000313" key="9">
    <source>
        <dbReference type="Proteomes" id="UP001172673"/>
    </source>
</evidence>
<feature type="signal peptide" evidence="6">
    <location>
        <begin position="1"/>
        <end position="17"/>
    </location>
</feature>
<evidence type="ECO:0000256" key="4">
    <source>
        <dbReference type="ARBA" id="ARBA00022723"/>
    </source>
</evidence>
<dbReference type="PANTHER" id="PTHR31238">
    <property type="entry name" value="GERMIN-LIKE PROTEIN SUBFAMILY 3 MEMBER 3"/>
    <property type="match status" value="1"/>
</dbReference>
<dbReference type="GO" id="GO:0030145">
    <property type="term" value="F:manganese ion binding"/>
    <property type="evidence" value="ECO:0007669"/>
    <property type="project" value="InterPro"/>
</dbReference>
<dbReference type="Proteomes" id="UP001172673">
    <property type="component" value="Unassembled WGS sequence"/>
</dbReference>
<dbReference type="SUPFAM" id="SSF51182">
    <property type="entry name" value="RmlC-like cupins"/>
    <property type="match status" value="1"/>
</dbReference>
<reference evidence="8" key="1">
    <citation type="submission" date="2022-10" db="EMBL/GenBank/DDBJ databases">
        <title>Culturing micro-colonial fungi from biological soil crusts in the Mojave desert and describing Neophaeococcomyces mojavensis, and introducing the new genera and species Taxawa tesnikishii.</title>
        <authorList>
            <person name="Kurbessoian T."/>
            <person name="Stajich J.E."/>
        </authorList>
    </citation>
    <scope>NUCLEOTIDE SEQUENCE</scope>
    <source>
        <strain evidence="8">TK_41</strain>
    </source>
</reference>
<dbReference type="CDD" id="cd02241">
    <property type="entry name" value="cupin_OxOx"/>
    <property type="match status" value="1"/>
</dbReference>
<evidence type="ECO:0000313" key="8">
    <source>
        <dbReference type="EMBL" id="KAJ9615883.1"/>
    </source>
</evidence>
<evidence type="ECO:0000256" key="2">
    <source>
        <dbReference type="ARBA" id="ARBA00007456"/>
    </source>
</evidence>
<organism evidence="8 9">
    <name type="scientific">Cladophialophora chaetospira</name>
    <dbReference type="NCBI Taxonomy" id="386627"/>
    <lineage>
        <taxon>Eukaryota</taxon>
        <taxon>Fungi</taxon>
        <taxon>Dikarya</taxon>
        <taxon>Ascomycota</taxon>
        <taxon>Pezizomycotina</taxon>
        <taxon>Eurotiomycetes</taxon>
        <taxon>Chaetothyriomycetidae</taxon>
        <taxon>Chaetothyriales</taxon>
        <taxon>Herpotrichiellaceae</taxon>
        <taxon>Cladophialophora</taxon>
    </lineage>
</organism>
<evidence type="ECO:0000256" key="3">
    <source>
        <dbReference type="ARBA" id="ARBA00022525"/>
    </source>
</evidence>
<comment type="caution">
    <text evidence="8">The sequence shown here is derived from an EMBL/GenBank/DDBJ whole genome shotgun (WGS) entry which is preliminary data.</text>
</comment>
<protein>
    <recommendedName>
        <fullName evidence="7">Cupin type-1 domain-containing protein</fullName>
    </recommendedName>
</protein>
<dbReference type="SMART" id="SM00835">
    <property type="entry name" value="Cupin_1"/>
    <property type="match status" value="1"/>
</dbReference>
<dbReference type="Pfam" id="PF00190">
    <property type="entry name" value="Cupin_1"/>
    <property type="match status" value="1"/>
</dbReference>
<comment type="subcellular location">
    <subcellularLocation>
        <location evidence="1">Secreted</location>
    </subcellularLocation>
</comment>
<gene>
    <name evidence="8" type="ORF">H2200_001960</name>
</gene>
<dbReference type="InterPro" id="IPR011051">
    <property type="entry name" value="RmlC_Cupin_sf"/>
</dbReference>
<dbReference type="InterPro" id="IPR001929">
    <property type="entry name" value="Germin"/>
</dbReference>
<sequence>MLNKLATLAACLSLAVAIPFASTELEKRQMPNYPDNGTLVNPPNVTQFTRPNPKYTTDQLNQVKLALTAVERLALIKSFGNTDDFFKFDLTPDGSHSNAANGLGGQGYLAHVGNYPVLLGTGLSVAIGYLNPCGLDSIHLHNRATEMVTLVNGVSLKTGFVLEDGFDLPVYTEIGLYQGTIRPMGSLHWEFNDHCVPAVFVASLSHEDPGVSRTAQNFFINPQEIVEANLAYPSWLDKVNTTDYRALLPAAFAQGAKACYQRCGLTYDTNQAGGISK</sequence>
<dbReference type="InterPro" id="IPR014710">
    <property type="entry name" value="RmlC-like_jellyroll"/>
</dbReference>
<dbReference type="Gene3D" id="2.60.120.10">
    <property type="entry name" value="Jelly Rolls"/>
    <property type="match status" value="1"/>
</dbReference>
<accession>A0AA38XMX6</accession>